<dbReference type="InterPro" id="IPR013103">
    <property type="entry name" value="RVT_2"/>
</dbReference>
<keyword evidence="4" id="KW-1185">Reference proteome</keyword>
<feature type="domain" description="Reverse transcriptase Ty1/copia-type" evidence="2">
    <location>
        <begin position="611"/>
        <end position="705"/>
    </location>
</feature>
<organism evidence="3 4">
    <name type="scientific">Tanacetum coccineum</name>
    <dbReference type="NCBI Taxonomy" id="301880"/>
    <lineage>
        <taxon>Eukaryota</taxon>
        <taxon>Viridiplantae</taxon>
        <taxon>Streptophyta</taxon>
        <taxon>Embryophyta</taxon>
        <taxon>Tracheophyta</taxon>
        <taxon>Spermatophyta</taxon>
        <taxon>Magnoliopsida</taxon>
        <taxon>eudicotyledons</taxon>
        <taxon>Gunneridae</taxon>
        <taxon>Pentapetalae</taxon>
        <taxon>asterids</taxon>
        <taxon>campanulids</taxon>
        <taxon>Asterales</taxon>
        <taxon>Asteraceae</taxon>
        <taxon>Asteroideae</taxon>
        <taxon>Anthemideae</taxon>
        <taxon>Anthemidinae</taxon>
        <taxon>Tanacetum</taxon>
    </lineage>
</organism>
<proteinExistence type="predicted"/>
<reference evidence="3" key="1">
    <citation type="journal article" date="2022" name="Int. J. Mol. Sci.">
        <title>Draft Genome of Tanacetum Coccineum: Genomic Comparison of Closely Related Tanacetum-Family Plants.</title>
        <authorList>
            <person name="Yamashiro T."/>
            <person name="Shiraishi A."/>
            <person name="Nakayama K."/>
            <person name="Satake H."/>
        </authorList>
    </citation>
    <scope>NUCLEOTIDE SEQUENCE</scope>
</reference>
<feature type="region of interest" description="Disordered" evidence="1">
    <location>
        <begin position="86"/>
        <end position="143"/>
    </location>
</feature>
<reference evidence="3" key="2">
    <citation type="submission" date="2022-01" db="EMBL/GenBank/DDBJ databases">
        <authorList>
            <person name="Yamashiro T."/>
            <person name="Shiraishi A."/>
            <person name="Satake H."/>
            <person name="Nakayama K."/>
        </authorList>
    </citation>
    <scope>NUCLEOTIDE SEQUENCE</scope>
</reference>
<evidence type="ECO:0000313" key="3">
    <source>
        <dbReference type="EMBL" id="GJS51130.1"/>
    </source>
</evidence>
<protein>
    <submittedName>
        <fullName evidence="3">Ribonuclease H-like domain-containing protein</fullName>
    </submittedName>
</protein>
<dbReference type="PANTHER" id="PTHR11439">
    <property type="entry name" value="GAG-POL-RELATED RETROTRANSPOSON"/>
    <property type="match status" value="1"/>
</dbReference>
<accession>A0ABQ4WE89</accession>
<feature type="compositionally biased region" description="Basic residues" evidence="1">
    <location>
        <begin position="125"/>
        <end position="134"/>
    </location>
</feature>
<name>A0ABQ4WE89_9ASTR</name>
<evidence type="ECO:0000256" key="1">
    <source>
        <dbReference type="SAM" id="MobiDB-lite"/>
    </source>
</evidence>
<evidence type="ECO:0000313" key="4">
    <source>
        <dbReference type="Proteomes" id="UP001151760"/>
    </source>
</evidence>
<dbReference type="Pfam" id="PF07727">
    <property type="entry name" value="RVT_2"/>
    <property type="match status" value="2"/>
</dbReference>
<evidence type="ECO:0000259" key="2">
    <source>
        <dbReference type="Pfam" id="PF07727"/>
    </source>
</evidence>
<dbReference type="SUPFAM" id="SSF56672">
    <property type="entry name" value="DNA/RNA polymerases"/>
    <property type="match status" value="1"/>
</dbReference>
<gene>
    <name evidence="3" type="ORF">Tco_0624492</name>
</gene>
<feature type="domain" description="Reverse transcriptase Ty1/copia-type" evidence="2">
    <location>
        <begin position="246"/>
        <end position="344"/>
    </location>
</feature>
<dbReference type="Pfam" id="PF14223">
    <property type="entry name" value="Retrotran_gag_2"/>
    <property type="match status" value="1"/>
</dbReference>
<comment type="caution">
    <text evidence="3">The sequence shown here is derived from an EMBL/GenBank/DDBJ whole genome shotgun (WGS) entry which is preliminary data.</text>
</comment>
<dbReference type="EMBL" id="BQNB010008564">
    <property type="protein sequence ID" value="GJS51130.1"/>
    <property type="molecule type" value="Genomic_DNA"/>
</dbReference>
<dbReference type="CDD" id="cd09272">
    <property type="entry name" value="RNase_HI_RT_Ty1"/>
    <property type="match status" value="1"/>
</dbReference>
<dbReference type="PANTHER" id="PTHR11439:SF524">
    <property type="entry name" value="RNA-DIRECTED DNA POLYMERASE, PROTEIN KINASE RLK-PELLE-DLSV FAMILY"/>
    <property type="match status" value="1"/>
</dbReference>
<sequence>MMRLKYTDGSPITDHLNAFQGIINQLAGMGIKFEDEIQGLWFLGTLPDTWETFRHLCPNLHQMVLSHELLRLVILNEVNTRRKSQGSSLQSDVLVTKRRRKSQSRGPSNRGAHDEVLQTVEKRRQEKNHKTKRNKTQESDDGDDQYLRFGEAKMFHTVIYEFLDARNLCIFSKIKDQDCGEGMMKKHDGRQGADDVDARANKLGRRTGPSVYAEALEDEHKKKEFGAMEDEIEFLYHENNTFELCEARLVVKGFSQKRGIDFDEIFSPVVKMGSIRVVLGLAASLDLEVEQMDVKTAFLHGDLDKEIYMEQPEGFQVKGKEDYMCRLKKVCHGLKQQRDCGKRNLSLYREEGYEDFLASTVFLSEVWPDLAHAVGVVSRFLSNPGKKHWEAIKWIFRYLRGGAISWQSLYYKSVWAIVNTQRCFDDGMFELNKVHTDDNASDMLTKAVAREKLKLPDIGRKVLTVGILILRPESPFSYLGRLHLICEVLRYVLSSNPVSYNKEKLPVLYHACQLGKHVKVPFCDHGGQFDNHAFHKLFAANGSQTNRPTQRLNLHVAFVSPLPKSYIDAFNDLNWQYAMNDEYNALIKNNTWTLISRHTEANVVRYIRCYVDETFSSVVKSGTIQTVLCLAIFWHWPIHQLDVKNAFLHGDLSEMVYMHQPLGFWDSTHPAYVCLLKRSLYGLKDAPRALFQRFAAYITRRKYATKILERAHMVGCNSIWTLVDTKSKLSDDGDLVYLYMHDPWEPHFSALKRILRYVRGILDHGLQLFSCSTTSLVAYLNANWAGCPTTWRSTSEAEYYGVANAVAETCWLRNLLRELHTPMSSDMLVYCDNVRVLHVPSRYQYADIFTKGLPTTLFKEFRTSLSVWCSLAPTTGECV</sequence>
<feature type="compositionally biased region" description="Basic and acidic residues" evidence="1">
    <location>
        <begin position="111"/>
        <end position="124"/>
    </location>
</feature>
<dbReference type="Proteomes" id="UP001151760">
    <property type="component" value="Unassembled WGS sequence"/>
</dbReference>
<dbReference type="InterPro" id="IPR043502">
    <property type="entry name" value="DNA/RNA_pol_sf"/>
</dbReference>